<reference evidence="1 2" key="1">
    <citation type="journal article" date="2009" name="Appl. Environ. Microbiol.">
        <title>Novel features of the polysaccharide-digesting gliding bacterium Flavobacterium johnsoniae as revealed by genome sequence analysis.</title>
        <authorList>
            <person name="McBride M.J."/>
            <person name="Xie G."/>
            <person name="Martens E.C."/>
            <person name="Lapidus A."/>
            <person name="Henrissat B."/>
            <person name="Rhodes R.G."/>
            <person name="Goltsman E."/>
            <person name="Wang W."/>
            <person name="Xu J."/>
            <person name="Hunnicutt D.W."/>
            <person name="Staroscik A.M."/>
            <person name="Hoover T.R."/>
            <person name="Cheng Y.Q."/>
            <person name="Stein J.L."/>
        </authorList>
    </citation>
    <scope>NUCLEOTIDE SEQUENCE [LARGE SCALE GENOMIC DNA]</scope>
    <source>
        <strain evidence="2">ATCC 17061 / DSM 2064 / JCM 8514 / BCRC 14874 / CCUG 350202 / NBRC 14942 / NCIMB 11054 / UW101</strain>
    </source>
</reference>
<evidence type="ECO:0000313" key="2">
    <source>
        <dbReference type="Proteomes" id="UP000006694"/>
    </source>
</evidence>
<dbReference type="EMDB" id="EMD-40194"/>
<dbReference type="SMR" id="A5FLT3"/>
<keyword evidence="3 4" id="KW-0002">3D-structure</keyword>
<dbReference type="HOGENOM" id="CLU_295918_0_0_10"/>
<evidence type="ECO:0007829" key="3">
    <source>
        <dbReference type="PDB" id="8GL8"/>
    </source>
</evidence>
<evidence type="ECO:0000313" key="1">
    <source>
        <dbReference type="EMBL" id="ABQ03837.1"/>
    </source>
</evidence>
<dbReference type="EMDB" id="EMD-29911"/>
<accession>A5FLT3</accession>
<dbReference type="EMDB" id="EMD-40199"/>
<dbReference type="eggNOG" id="COG1345">
    <property type="taxonomic scope" value="Bacteria"/>
</dbReference>
<gene>
    <name evidence="1" type="ordered locus">Fjoh_0803</name>
</gene>
<dbReference type="eggNOG" id="COG3291">
    <property type="taxonomic scope" value="Bacteria"/>
</dbReference>
<keyword evidence="2" id="KW-1185">Reference proteome</keyword>
<sequence>MDVQAWGGGGAGGGASGAVLDGRAAAGGGGGAYARSNITVAAGATLNASVAGTTTNALVSGAAVNGAAGGSSTILGFETSILALGGGGGGANNAGGTPAGGAGGSAASSVGNVSKLDGAAGGNGVTGAIGLLTVSGAGGTAGGGGGAGGAGVASVALGNGPGNAGTAPGGGGSGAMQSLLGGAQIGGSGAAGRVIITYTCPTYSITGISAANVCNSVGTTSVVTLTSSGGGLPIGPYVVTYNRSNPSGTGLTAIMNVTTPGTGTFTAAGLNVIGTSNITVTNLTSAACSSNISTNNVASLTVFAATVGGTLAGTATVCSGATSGTLTLSGQTGSIIKWESSVSPFTVWTTIPNTTNTYTSGALTETSQFRAVIQNGNCAVVNSSIATITVNPLPQGSLSANGPFCVTGSGQLTFTATAGTGPYTIVYKENGGADRTAANISSGVAFPTFTTPVTTTTVYTLVSVTGANTCSRSSGFTNNTATITVNSRIATPGFGTVTQPDCVTSTGSVVLTGLPAGSWTITQSGTASQTYNSSGTTYTISNLAVGNYTFTVQDAANCPSLATSTLTLIAPVVNIWNGTSWSKGSPPISTDVVRFSGNYSTTGNLSGCSLIVDSGFTVTVNSNHTLTISNAVTNNGGQLIFENNSSLLQTNNVTNVGNITYKRITPPVRRYDLTYWSSPITRTPPFTLYDLSPGTLADKYYSYDPVAGWVISFNGTQQMVPGRGYVVRAPQTNDLNTGANYLGAFVGVPNNGPISVSLGTAEAFQLLGNPYPSAIYADQFIANNSANLYGTLYFWTHNSLPSSSTPGGAQYNYDNNDYAVYNLSGSIIVGGMTGQGATTPGNQSAPLGYIAAGQGFFVVSKTAGNAVFTNSMRVAANNTQFYKTNKSAIERHRVWINLTNTQGAFKQLLIGYIEGATNFWDHNYDAITADANPHLDFYSINEGQNLVIQGRSLPFNESDVVPLGYRSAIAGEFSISLDHADGDLTNHAVYLEDKLTNTLHNLQTSNYTFNTAIGTFSDRFVIRYTTATLGTDDFENQTNSFYVSVKDKTIKLNSTEDVMREVSIFDISGKLLYNNKKVENTEFQVSNFQSGNQVLIVKVTLDNGNIITKKIVFN</sequence>
<dbReference type="EMBL" id="CP000685">
    <property type="protein sequence ID" value="ABQ03837.1"/>
    <property type="molecule type" value="Genomic_DNA"/>
</dbReference>
<dbReference type="NCBIfam" id="NF033708">
    <property type="entry name" value="T9SS_Cterm_ChiA"/>
    <property type="match status" value="1"/>
</dbReference>
<reference evidence="3 4" key="2">
    <citation type="journal article" date="2024" name="Nat. Microbiol.">
        <title>The Type 9 Secretion System caught in the act of transport.</title>
        <authorList>
            <person name="Lauber F."/>
            <person name="Deme J.C."/>
            <person name="Liu X."/>
            <person name="Kjaer A."/>
            <person name="Miller H.L."/>
            <person name="Alcock F."/>
            <person name="Lea S.M."/>
            <person name="Berks B.C."/>
        </authorList>
    </citation>
    <scope>STRUCTURE BY ELECTRON MICROSCOPY (2.20 ANGSTROMS)</scope>
</reference>
<evidence type="ECO:0007829" key="4">
    <source>
        <dbReference type="PDB" id="8GLM"/>
    </source>
</evidence>
<dbReference type="PDB" id="8GL8">
    <property type="method" value="EM"/>
    <property type="resolution" value="2.20 A"/>
    <property type="chains" value="D=1-1114"/>
</dbReference>
<dbReference type="KEGG" id="fjo:Fjoh_0803"/>
<dbReference type="Proteomes" id="UP000006694">
    <property type="component" value="Chromosome"/>
</dbReference>
<dbReference type="PDB" id="8GLM">
    <property type="method" value="EM"/>
    <property type="resolution" value="2.20 A"/>
    <property type="chains" value="D=1-1114"/>
</dbReference>
<organism evidence="1 2">
    <name type="scientific">Flavobacterium johnsoniae (strain ATCC 17061 / DSM 2064 / JCM 8514 / BCRC 14874 / CCUG 350202 / NBRC 14942 / NCIMB 11054 / UW101)</name>
    <name type="common">Cytophaga johnsonae</name>
    <dbReference type="NCBI Taxonomy" id="376686"/>
    <lineage>
        <taxon>Bacteria</taxon>
        <taxon>Pseudomonadati</taxon>
        <taxon>Bacteroidota</taxon>
        <taxon>Flavobacteriia</taxon>
        <taxon>Flavobacteriales</taxon>
        <taxon>Flavobacteriaceae</taxon>
        <taxon>Flavobacterium</taxon>
    </lineage>
</organism>
<name>A5FLT3_FLAJ1</name>
<dbReference type="PDB" id="8GLN">
    <property type="method" value="EM"/>
    <property type="resolution" value="2.20 A"/>
    <property type="chains" value="D=1-1114"/>
</dbReference>
<dbReference type="AlphaFoldDB" id="A5FLT3"/>
<evidence type="ECO:0008006" key="5">
    <source>
        <dbReference type="Google" id="ProtNLM"/>
    </source>
</evidence>
<dbReference type="STRING" id="376686.Fjoh_0803"/>
<proteinExistence type="evidence at protein level"/>
<dbReference type="EMDB" id="EMD-40201"/>
<protein>
    <recommendedName>
        <fullName evidence="5">T9SS sorting signal type C domain-containing protein</fullName>
    </recommendedName>
</protein>